<comment type="caution">
    <text evidence="2">The sequence shown here is derived from an EMBL/GenBank/DDBJ whole genome shotgun (WGS) entry which is preliminary data.</text>
</comment>
<dbReference type="PANTHER" id="PTHR38166">
    <property type="entry name" value="C2H2-TYPE DOMAIN-CONTAINING PROTEIN-RELATED"/>
    <property type="match status" value="1"/>
</dbReference>
<dbReference type="AlphaFoldDB" id="A0A4Q4NA93"/>
<dbReference type="PANTHER" id="PTHR38166:SF1">
    <property type="entry name" value="C2H2-TYPE DOMAIN-CONTAINING PROTEIN"/>
    <property type="match status" value="1"/>
</dbReference>
<evidence type="ECO:0000313" key="3">
    <source>
        <dbReference type="Proteomes" id="UP000291422"/>
    </source>
</evidence>
<feature type="compositionally biased region" description="Low complexity" evidence="1">
    <location>
        <begin position="120"/>
        <end position="142"/>
    </location>
</feature>
<evidence type="ECO:0000256" key="1">
    <source>
        <dbReference type="SAM" id="MobiDB-lite"/>
    </source>
</evidence>
<sequence length="459" mass="50576">MMDERENLETSNVICAELSGLGRSFGAFATDDLVSTVRKNLVPFESFLRDERLNEGMPLECTDQPAVIGSTQHSSLDTDTAETDFPSEAELSTLYSTDEPFATYLSSNFGPTTTFPSDASMSTPTSVSSSMTTTSQTASTLTEPLRDLDSGYGSQCSTSIADRTSHKRRNDDDHPTALTAVVDEVDAPPHKKPRRRRLNPLNPGLACPFYVHNPGRCKYDSCAGPGFLGINRLKQHLERVHLYHSCERCRVPFYGNTAGKEQLAMHQRHPQPCALQTNLRSETWGVSYATFEAMRSKKGAAGKPEEERWRGIYQLIFPDAEEKEMAMPCESSGRAAFVIVVFANAGSDVSVKGMEGRHKDQIRLPAPYQALENFSRELLRILPIRLNAAFASRSEDTRLTAMWNDFANGQLHDVLRGVIAEMSSSASSLPLAEMSNKEASGGEELDDSSCFAVLNLADY</sequence>
<reference evidence="3" key="1">
    <citation type="journal article" date="2019" name="bioRxiv">
        <title>Genomics, evolutionary history and diagnostics of the Alternaria alternata species group including apple and Asian pear pathotypes.</title>
        <authorList>
            <person name="Armitage A.D."/>
            <person name="Cockerton H.M."/>
            <person name="Sreenivasaprasad S."/>
            <person name="Woodhall J.W."/>
            <person name="Lane C.R."/>
            <person name="Harrison R.J."/>
            <person name="Clarkson J.P."/>
        </authorList>
    </citation>
    <scope>NUCLEOTIDE SEQUENCE [LARGE SCALE GENOMIC DNA]</scope>
    <source>
        <strain evidence="3">FERA 1177</strain>
    </source>
</reference>
<proteinExistence type="predicted"/>
<organism evidence="2 3">
    <name type="scientific">Alternaria alternata</name>
    <name type="common">Alternaria rot fungus</name>
    <name type="synonym">Torula alternata</name>
    <dbReference type="NCBI Taxonomy" id="5599"/>
    <lineage>
        <taxon>Eukaryota</taxon>
        <taxon>Fungi</taxon>
        <taxon>Dikarya</taxon>
        <taxon>Ascomycota</taxon>
        <taxon>Pezizomycotina</taxon>
        <taxon>Dothideomycetes</taxon>
        <taxon>Pleosporomycetidae</taxon>
        <taxon>Pleosporales</taxon>
        <taxon>Pleosporineae</taxon>
        <taxon>Pleosporaceae</taxon>
        <taxon>Alternaria</taxon>
        <taxon>Alternaria sect. Alternaria</taxon>
        <taxon>Alternaria alternata complex</taxon>
    </lineage>
</organism>
<evidence type="ECO:0000313" key="2">
    <source>
        <dbReference type="EMBL" id="RYN72939.1"/>
    </source>
</evidence>
<accession>A0A4Q4NA93</accession>
<protein>
    <recommendedName>
        <fullName evidence="4">C2H2-type domain-containing protein</fullName>
    </recommendedName>
</protein>
<feature type="region of interest" description="Disordered" evidence="1">
    <location>
        <begin position="113"/>
        <end position="199"/>
    </location>
</feature>
<gene>
    <name evidence="2" type="ORF">AA0117_g8097</name>
</gene>
<name>A0A4Q4NA93_ALTAL</name>
<feature type="compositionally biased region" description="Polar residues" evidence="1">
    <location>
        <begin position="152"/>
        <end position="162"/>
    </location>
</feature>
<dbReference type="EMBL" id="PDXD01000023">
    <property type="protein sequence ID" value="RYN72939.1"/>
    <property type="molecule type" value="Genomic_DNA"/>
</dbReference>
<evidence type="ECO:0008006" key="4">
    <source>
        <dbReference type="Google" id="ProtNLM"/>
    </source>
</evidence>
<dbReference type="Proteomes" id="UP000291422">
    <property type="component" value="Unassembled WGS sequence"/>
</dbReference>
<dbReference type="VEuPathDB" id="FungiDB:CC77DRAFT_1011513"/>